<accession>A0AA35S6I8</accession>
<proteinExistence type="predicted"/>
<evidence type="ECO:0000313" key="3">
    <source>
        <dbReference type="Proteomes" id="UP001174909"/>
    </source>
</evidence>
<organism evidence="2 3">
    <name type="scientific">Geodia barretti</name>
    <name type="common">Barrett's horny sponge</name>
    <dbReference type="NCBI Taxonomy" id="519541"/>
    <lineage>
        <taxon>Eukaryota</taxon>
        <taxon>Metazoa</taxon>
        <taxon>Porifera</taxon>
        <taxon>Demospongiae</taxon>
        <taxon>Heteroscleromorpha</taxon>
        <taxon>Tetractinellida</taxon>
        <taxon>Astrophorina</taxon>
        <taxon>Geodiidae</taxon>
        <taxon>Geodia</taxon>
    </lineage>
</organism>
<reference evidence="2" key="1">
    <citation type="submission" date="2023-03" db="EMBL/GenBank/DDBJ databases">
        <authorList>
            <person name="Steffen K."/>
            <person name="Cardenas P."/>
        </authorList>
    </citation>
    <scope>NUCLEOTIDE SEQUENCE</scope>
</reference>
<comment type="caution">
    <text evidence="2">The sequence shown here is derived from an EMBL/GenBank/DDBJ whole genome shotgun (WGS) entry which is preliminary data.</text>
</comment>
<protein>
    <submittedName>
        <fullName evidence="2">Uncharacterized protein</fullName>
    </submittedName>
</protein>
<evidence type="ECO:0000256" key="1">
    <source>
        <dbReference type="SAM" id="MobiDB-lite"/>
    </source>
</evidence>
<feature type="compositionally biased region" description="Low complexity" evidence="1">
    <location>
        <begin position="17"/>
        <end position="43"/>
    </location>
</feature>
<feature type="compositionally biased region" description="Polar residues" evidence="1">
    <location>
        <begin position="1"/>
        <end position="13"/>
    </location>
</feature>
<keyword evidence="3" id="KW-1185">Reference proteome</keyword>
<evidence type="ECO:0000313" key="2">
    <source>
        <dbReference type="EMBL" id="CAI8023869.1"/>
    </source>
</evidence>
<name>A0AA35S6I8_GEOBA</name>
<dbReference type="EMBL" id="CASHTH010002039">
    <property type="protein sequence ID" value="CAI8023869.1"/>
    <property type="molecule type" value="Genomic_DNA"/>
</dbReference>
<dbReference type="AlphaFoldDB" id="A0AA35S6I8"/>
<sequence>MSATSGPTSSLSWSGCPGSASSLSPTTSPSLSTTLSSASGSAAVPMPCSVASLTFLAPNLTWSETSVSWPTILVLLSFMPVEDSIISTINCLYPPHSTTTSFLLCASICWPVW</sequence>
<gene>
    <name evidence="2" type="ORF">GBAR_LOCUS13927</name>
</gene>
<feature type="region of interest" description="Disordered" evidence="1">
    <location>
        <begin position="1"/>
        <end position="43"/>
    </location>
</feature>
<dbReference type="Proteomes" id="UP001174909">
    <property type="component" value="Unassembled WGS sequence"/>
</dbReference>